<evidence type="ECO:0000256" key="9">
    <source>
        <dbReference type="ARBA" id="ARBA00023170"/>
    </source>
</evidence>
<dbReference type="PROSITE" id="PS00232">
    <property type="entry name" value="CADHERIN_1"/>
    <property type="match status" value="2"/>
</dbReference>
<dbReference type="GO" id="GO:0007156">
    <property type="term" value="P:homophilic cell adhesion via plasma membrane adhesion molecules"/>
    <property type="evidence" value="ECO:0007669"/>
    <property type="project" value="InterPro"/>
</dbReference>
<evidence type="ECO:0000313" key="18">
    <source>
        <dbReference type="Proteomes" id="UP001331515"/>
    </source>
</evidence>
<feature type="domain" description="Cadherin" evidence="16">
    <location>
        <begin position="368"/>
        <end position="481"/>
    </location>
</feature>
<evidence type="ECO:0000256" key="11">
    <source>
        <dbReference type="ARBA" id="ARBA00044335"/>
    </source>
</evidence>
<evidence type="ECO:0000256" key="8">
    <source>
        <dbReference type="ARBA" id="ARBA00023136"/>
    </source>
</evidence>
<comment type="caution">
    <text evidence="17">The sequence shown here is derived from an EMBL/GenBank/DDBJ whole genome shotgun (WGS) entry which is preliminary data.</text>
</comment>
<feature type="domain" description="Cadherin" evidence="16">
    <location>
        <begin position="144"/>
        <end position="255"/>
    </location>
</feature>
<name>A0AAN8CU38_CHAGU</name>
<proteinExistence type="predicted"/>
<dbReference type="FunFam" id="2.60.40.60:FF:000124">
    <property type="entry name" value="Cadherin-related family member 1"/>
    <property type="match status" value="1"/>
</dbReference>
<evidence type="ECO:0000256" key="12">
    <source>
        <dbReference type="PROSITE-ProRule" id="PRU00043"/>
    </source>
</evidence>
<keyword evidence="2 14" id="KW-0812">Transmembrane</keyword>
<dbReference type="InterPro" id="IPR015919">
    <property type="entry name" value="Cadherin-like_sf"/>
</dbReference>
<dbReference type="GO" id="GO:0005886">
    <property type="term" value="C:plasma membrane"/>
    <property type="evidence" value="ECO:0007669"/>
    <property type="project" value="InterPro"/>
</dbReference>
<feature type="compositionally biased region" description="Basic and acidic residues" evidence="13">
    <location>
        <begin position="763"/>
        <end position="774"/>
    </location>
</feature>
<evidence type="ECO:0000313" key="17">
    <source>
        <dbReference type="EMBL" id="KAK5908538.1"/>
    </source>
</evidence>
<keyword evidence="9" id="KW-0675">Receptor</keyword>
<dbReference type="AlphaFoldDB" id="A0AAN8CU38"/>
<feature type="chain" id="PRO_5043044299" description="Photoreceptor cadherin" evidence="15">
    <location>
        <begin position="28"/>
        <end position="893"/>
    </location>
</feature>
<feature type="region of interest" description="Disordered" evidence="13">
    <location>
        <begin position="753"/>
        <end position="791"/>
    </location>
</feature>
<evidence type="ECO:0000256" key="4">
    <source>
        <dbReference type="ARBA" id="ARBA00022737"/>
    </source>
</evidence>
<reference evidence="17 18" key="1">
    <citation type="journal article" date="2023" name="Mol. Biol. Evol.">
        <title>Genomics of Secondarily Temperate Adaptation in the Only Non-Antarctic Icefish.</title>
        <authorList>
            <person name="Rivera-Colon A.G."/>
            <person name="Rayamajhi N."/>
            <person name="Minhas B.F."/>
            <person name="Madrigal G."/>
            <person name="Bilyk K.T."/>
            <person name="Yoon V."/>
            <person name="Hune M."/>
            <person name="Gregory S."/>
            <person name="Cheng C.H.C."/>
            <person name="Catchen J.M."/>
        </authorList>
    </citation>
    <scope>NUCLEOTIDE SEQUENCE [LARGE SCALE GENOMIC DNA]</scope>
    <source>
        <tissue evidence="17">White muscle</tissue>
    </source>
</reference>
<evidence type="ECO:0000256" key="13">
    <source>
        <dbReference type="SAM" id="MobiDB-lite"/>
    </source>
</evidence>
<organism evidence="17 18">
    <name type="scientific">Champsocephalus gunnari</name>
    <name type="common">Mackerel icefish</name>
    <dbReference type="NCBI Taxonomy" id="52237"/>
    <lineage>
        <taxon>Eukaryota</taxon>
        <taxon>Metazoa</taxon>
        <taxon>Chordata</taxon>
        <taxon>Craniata</taxon>
        <taxon>Vertebrata</taxon>
        <taxon>Euteleostomi</taxon>
        <taxon>Actinopterygii</taxon>
        <taxon>Neopterygii</taxon>
        <taxon>Teleostei</taxon>
        <taxon>Neoteleostei</taxon>
        <taxon>Acanthomorphata</taxon>
        <taxon>Eupercaria</taxon>
        <taxon>Perciformes</taxon>
        <taxon>Notothenioidei</taxon>
        <taxon>Channichthyidae</taxon>
        <taxon>Champsocephalus</taxon>
    </lineage>
</organism>
<evidence type="ECO:0000256" key="7">
    <source>
        <dbReference type="ARBA" id="ARBA00022989"/>
    </source>
</evidence>
<dbReference type="PROSITE" id="PS50268">
    <property type="entry name" value="CADHERIN_2"/>
    <property type="match status" value="6"/>
</dbReference>
<evidence type="ECO:0000256" key="6">
    <source>
        <dbReference type="ARBA" id="ARBA00022889"/>
    </source>
</evidence>
<dbReference type="SUPFAM" id="SSF49313">
    <property type="entry name" value="Cadherin-like"/>
    <property type="match status" value="6"/>
</dbReference>
<dbReference type="PRINTS" id="PR00205">
    <property type="entry name" value="CADHERIN"/>
</dbReference>
<keyword evidence="6" id="KW-0130">Cell adhesion</keyword>
<feature type="compositionally biased region" description="Acidic residues" evidence="13">
    <location>
        <begin position="775"/>
        <end position="791"/>
    </location>
</feature>
<evidence type="ECO:0000256" key="5">
    <source>
        <dbReference type="ARBA" id="ARBA00022837"/>
    </source>
</evidence>
<dbReference type="FunFam" id="2.60.40.60:FF:000111">
    <property type="entry name" value="Cadherin-related family member 1"/>
    <property type="match status" value="1"/>
</dbReference>
<dbReference type="FunFam" id="2.60.40.60:FF:000122">
    <property type="entry name" value="Cadherin-related family member 1"/>
    <property type="match status" value="1"/>
</dbReference>
<keyword evidence="8 14" id="KW-0472">Membrane</keyword>
<feature type="compositionally biased region" description="Pro residues" evidence="13">
    <location>
        <begin position="813"/>
        <end position="841"/>
    </location>
</feature>
<accession>A0AAN8CU38</accession>
<feature type="domain" description="Cadherin" evidence="16">
    <location>
        <begin position="482"/>
        <end position="585"/>
    </location>
</feature>
<keyword evidence="7 14" id="KW-1133">Transmembrane helix</keyword>
<sequence>MTSFFRMKNVKILHFPLLFVFVHACFAQADFAPFFYDNGPYNYNGNMALFSLSEDTAVGTQIYCLNGTDPEGQEVRYGLSFDPGSKEYFRVNSKTGNITLAEKLDREKHDSIDVLVSITDGQSKVVERVTVFVMDANDEKPEFQNLPVIIEVLETTESGSSIYKVEAVDKDTGSGGSVNYFLQNAQSSLFAMDRNSGVLRIKSGETLDYEKTKTHFVTVVAKDGGGNFNGKEQFMSSSATLTINVIDAQDTPPAFIGTPYFGYVYEISLPGSEIFTVVAKDGDVGSPNPIQYSFDSGDDGVFSINKTSGCITLLTDPMYLKREIFNIKVKASEVSPEGRLLDSGATMLVIRVVDLNNNPPTFYGENGTQNMFQLTMYEHPPEGEILRGLKITVNDSDQGANAKFNLRLIGPGRMLRVVPQTVLNEAQVTILVEDSAAMDFEKHHFITYKLLAVEIDTPERFSATADIVIHLLDTNDNAPKFSSEYYIARIPENSPGGSNVVSVTAIDPDSGPWGDVKYSIYGSGAELFSIQPASGIIYTQPWASLDAEVRSKYNFYVKAEDAEGKYSLAEIFVTVLDLNDHPPAFNNNFLEKTMVIGAPVKIEAVDQDAEIPNNVIEYAIMKAEPDNNIFDIDADTGEIMLKSYIKSMAIIQNITKQTDCTWSLVVQARDRGKPSFSTTAVIKIDITEATQLSGGPLGSFLQSRNNPFQILGLLASAISLMVVVTVIISTATFMRNKKSNRILPNRLVRRRKQNPWNLNNPLKKPENPAEKFRVEEEEEPASEPEPEPEPEVMVENVNYNNNVTNVVRHWPSSSPPRAPPRVPPRVPPRAPPRAPPPPPPYIQGERQWSVPTVSATVAIKPKKKPAMKRQDTVNLALVSELKMRLEQKKMLKQ</sequence>
<dbReference type="PANTHER" id="PTHR24025">
    <property type="entry name" value="DESMOGLEIN FAMILY MEMBER"/>
    <property type="match status" value="1"/>
</dbReference>
<dbReference type="InterPro" id="IPR050971">
    <property type="entry name" value="Cadherin-domain_protein"/>
</dbReference>
<gene>
    <name evidence="17" type="ORF">CgunFtcFv8_016586</name>
</gene>
<feature type="domain" description="Cadherin" evidence="16">
    <location>
        <begin position="256"/>
        <end position="362"/>
    </location>
</feature>
<comment type="subcellular location">
    <subcellularLocation>
        <location evidence="1">Membrane</location>
        <topology evidence="1">Single-pass membrane protein</topology>
    </subcellularLocation>
</comment>
<evidence type="ECO:0000256" key="15">
    <source>
        <dbReference type="SAM" id="SignalP"/>
    </source>
</evidence>
<dbReference type="CDD" id="cd11304">
    <property type="entry name" value="Cadherin_repeat"/>
    <property type="match status" value="4"/>
</dbReference>
<dbReference type="Pfam" id="PF00028">
    <property type="entry name" value="Cadherin"/>
    <property type="match status" value="4"/>
</dbReference>
<dbReference type="InterPro" id="IPR020894">
    <property type="entry name" value="Cadherin_CS"/>
</dbReference>
<evidence type="ECO:0000256" key="1">
    <source>
        <dbReference type="ARBA" id="ARBA00004167"/>
    </source>
</evidence>
<dbReference type="EMBL" id="JAURVH010001529">
    <property type="protein sequence ID" value="KAK5908538.1"/>
    <property type="molecule type" value="Genomic_DNA"/>
</dbReference>
<evidence type="ECO:0000259" key="16">
    <source>
        <dbReference type="PROSITE" id="PS50268"/>
    </source>
</evidence>
<dbReference type="InterPro" id="IPR002126">
    <property type="entry name" value="Cadherin-like_dom"/>
</dbReference>
<dbReference type="SMART" id="SM00112">
    <property type="entry name" value="CA"/>
    <property type="match status" value="6"/>
</dbReference>
<keyword evidence="3 15" id="KW-0732">Signal</keyword>
<protein>
    <recommendedName>
        <fullName evidence="10">Photoreceptor cadherin</fullName>
    </recommendedName>
    <alternativeName>
        <fullName evidence="11">Protocadherin-21</fullName>
    </alternativeName>
</protein>
<keyword evidence="18" id="KW-1185">Reference proteome</keyword>
<dbReference type="GO" id="GO:0009653">
    <property type="term" value="P:anatomical structure morphogenesis"/>
    <property type="evidence" value="ECO:0007669"/>
    <property type="project" value="UniProtKB-ARBA"/>
</dbReference>
<feature type="domain" description="Cadherin" evidence="16">
    <location>
        <begin position="593"/>
        <end position="698"/>
    </location>
</feature>
<dbReference type="PANTHER" id="PTHR24025:SF23">
    <property type="entry name" value="NEURAL-CADHERIN"/>
    <property type="match status" value="1"/>
</dbReference>
<evidence type="ECO:0000256" key="2">
    <source>
        <dbReference type="ARBA" id="ARBA00022692"/>
    </source>
</evidence>
<dbReference type="GO" id="GO:0005911">
    <property type="term" value="C:cell-cell junction"/>
    <property type="evidence" value="ECO:0007669"/>
    <property type="project" value="TreeGrafter"/>
</dbReference>
<keyword evidence="4" id="KW-0677">Repeat</keyword>
<dbReference type="FunFam" id="2.60.40.60:FF:000126">
    <property type="entry name" value="Cadherin-related family member 1"/>
    <property type="match status" value="1"/>
</dbReference>
<evidence type="ECO:0000256" key="10">
    <source>
        <dbReference type="ARBA" id="ARBA00044253"/>
    </source>
</evidence>
<feature type="transmembrane region" description="Helical" evidence="14">
    <location>
        <begin position="710"/>
        <end position="733"/>
    </location>
</feature>
<evidence type="ECO:0000256" key="14">
    <source>
        <dbReference type="SAM" id="Phobius"/>
    </source>
</evidence>
<evidence type="ECO:0000256" key="3">
    <source>
        <dbReference type="ARBA" id="ARBA00022729"/>
    </source>
</evidence>
<keyword evidence="5 12" id="KW-0106">Calcium</keyword>
<feature type="signal peptide" evidence="15">
    <location>
        <begin position="1"/>
        <end position="27"/>
    </location>
</feature>
<feature type="region of interest" description="Disordered" evidence="13">
    <location>
        <begin position="806"/>
        <end position="846"/>
    </location>
</feature>
<dbReference type="FunFam" id="2.60.40.60:FF:000113">
    <property type="entry name" value="Cadherin-related family member 1"/>
    <property type="match status" value="1"/>
</dbReference>
<feature type="domain" description="Cadherin" evidence="16">
    <location>
        <begin position="50"/>
        <end position="143"/>
    </location>
</feature>
<dbReference type="GO" id="GO:0005509">
    <property type="term" value="F:calcium ion binding"/>
    <property type="evidence" value="ECO:0007669"/>
    <property type="project" value="UniProtKB-UniRule"/>
</dbReference>
<dbReference type="Gene3D" id="2.60.40.60">
    <property type="entry name" value="Cadherins"/>
    <property type="match status" value="6"/>
</dbReference>
<dbReference type="Proteomes" id="UP001331515">
    <property type="component" value="Unassembled WGS sequence"/>
</dbReference>